<comment type="caution">
    <text evidence="3">The sequence shown here is derived from an EMBL/GenBank/DDBJ whole genome shotgun (WGS) entry which is preliminary data.</text>
</comment>
<dbReference type="AlphaFoldDB" id="A0A3R7PR31"/>
<evidence type="ECO:0000256" key="2">
    <source>
        <dbReference type="SAM" id="Phobius"/>
    </source>
</evidence>
<feature type="transmembrane region" description="Helical" evidence="2">
    <location>
        <begin position="155"/>
        <end position="173"/>
    </location>
</feature>
<feature type="transmembrane region" description="Helical" evidence="2">
    <location>
        <begin position="618"/>
        <end position="637"/>
    </location>
</feature>
<feature type="transmembrane region" description="Helical" evidence="2">
    <location>
        <begin position="535"/>
        <end position="551"/>
    </location>
</feature>
<reference evidence="3 4" key="1">
    <citation type="submission" date="2018-04" db="EMBL/GenBank/DDBJ databases">
        <authorList>
            <person name="Zhang X."/>
            <person name="Yuan J."/>
            <person name="Li F."/>
            <person name="Xiang J."/>
        </authorList>
    </citation>
    <scope>NUCLEOTIDE SEQUENCE [LARGE SCALE GENOMIC DNA]</scope>
    <source>
        <tissue evidence="3">Muscle</tissue>
    </source>
</reference>
<feature type="transmembrane region" description="Helical" evidence="2">
    <location>
        <begin position="114"/>
        <end position="134"/>
    </location>
</feature>
<feature type="transmembrane region" description="Helical" evidence="2">
    <location>
        <begin position="703"/>
        <end position="722"/>
    </location>
</feature>
<keyword evidence="2" id="KW-1133">Transmembrane helix</keyword>
<evidence type="ECO:0000313" key="4">
    <source>
        <dbReference type="Proteomes" id="UP000283509"/>
    </source>
</evidence>
<dbReference type="PANTHER" id="PTHR13037:SF24">
    <property type="entry name" value="POLYCOMB PROTEIN PCL-RELATED"/>
    <property type="match status" value="1"/>
</dbReference>
<gene>
    <name evidence="3" type="ORF">C7M84_001294</name>
</gene>
<feature type="transmembrane region" description="Helical" evidence="2">
    <location>
        <begin position="763"/>
        <end position="787"/>
    </location>
</feature>
<accession>A0A3R7PR31</accession>
<keyword evidence="1" id="KW-0945">Host-virus interaction</keyword>
<proteinExistence type="predicted"/>
<feature type="transmembrane region" description="Helical" evidence="2">
    <location>
        <begin position="558"/>
        <end position="578"/>
    </location>
</feature>
<sequence>MFIIPQISLCALLPLFFLPSFPLTLSSPLLILPPLSFTTRLFDTCILLLSHFTLLTLLLLSFPLFISLIPIFSPSFLSPPFIILSLYYLTLYLLIPLLPPPFIPLIPNLSPSFFPLPLSFSLSLYYLPLLLYYFSPSSFPLPLFPIPSLPVLPSPPFIILSLYYLPLLLYLFSPRPSFPSLYSPYTYSLPLFSPRPSSPSLYHSLSLLSHFILLSLHLSFFPLPYSPYTHSLPGSFHPPPFIILSLYYLTFLFYLFSPSPSLYSPYTYYLPLLLSPPFIPLIPIISPSFFPLPLFILSLYNLTSYFYLFSPSPSLYSPYSYFSPPPFHPLPLSFSLFIISFYYLTYSLPVLLPLPLFPLYPFSPRPSSLPLSPYTLVSPRSFFPLSLFLVPISLLLPFLPPFLYHSLFIISFYYLTYLSPSPFPSLYSPYTILSPSFLFPSLYSPLLTYSSPPFIHSLSLLFSLSTLLISPRPTFPRLYSPCAYLSLPFFPPLIFSLSGIISVLSLITLLFFPFLPSPLFYSPVYLFSPRPGHKTSLYHSLVSSYIFYLFSSSPSTYSLIPILSPSSFPLALFPLYLFSPRPSINLPLSFSLFIIILLILFFPLPLFPLCLFSPPPSFPLSFIILSLYYLILLSYLFSPRPSFPSFISPYTYSLPVLPSPSLYHSLSLLLPFITLLILSPSFFPSLYSPYTYSFSSLYHSLSLLPPFITLLILSPSFFPLPLFPLCLFSPLPSFPLALSFSLSLLSHFLILLILSPSIFSPPFIILSLFIISFSPFIILVILSPSFFPLPLFPLCLFSPRPPFPSLYSPCAYSLPFLLFPSLYHSLSVIVLLPLPLFPCAYP</sequence>
<protein>
    <submittedName>
        <fullName evidence="3">Uncharacterized protein</fullName>
    </submittedName>
</protein>
<feature type="transmembrane region" description="Helical" evidence="2">
    <location>
        <begin position="377"/>
        <end position="396"/>
    </location>
</feature>
<keyword evidence="2" id="KW-0472">Membrane</keyword>
<dbReference type="PANTHER" id="PTHR13037">
    <property type="entry name" value="FORMIN"/>
    <property type="match status" value="1"/>
</dbReference>
<feature type="transmembrane region" description="Helical" evidence="2">
    <location>
        <begin position="590"/>
        <end position="611"/>
    </location>
</feature>
<feature type="transmembrane region" description="Helical" evidence="2">
    <location>
        <begin position="482"/>
        <end position="515"/>
    </location>
</feature>
<name>A0A3R7PR31_PENVA</name>
<organism evidence="3 4">
    <name type="scientific">Penaeus vannamei</name>
    <name type="common">Whiteleg shrimp</name>
    <name type="synonym">Litopenaeus vannamei</name>
    <dbReference type="NCBI Taxonomy" id="6689"/>
    <lineage>
        <taxon>Eukaryota</taxon>
        <taxon>Metazoa</taxon>
        <taxon>Ecdysozoa</taxon>
        <taxon>Arthropoda</taxon>
        <taxon>Crustacea</taxon>
        <taxon>Multicrustacea</taxon>
        <taxon>Malacostraca</taxon>
        <taxon>Eumalacostraca</taxon>
        <taxon>Eucarida</taxon>
        <taxon>Decapoda</taxon>
        <taxon>Dendrobranchiata</taxon>
        <taxon>Penaeoidea</taxon>
        <taxon>Penaeidae</taxon>
        <taxon>Penaeus</taxon>
    </lineage>
</organism>
<evidence type="ECO:0000256" key="1">
    <source>
        <dbReference type="ARBA" id="ARBA00022581"/>
    </source>
</evidence>
<feature type="transmembrane region" description="Helical" evidence="2">
    <location>
        <begin position="81"/>
        <end position="102"/>
    </location>
</feature>
<feature type="transmembrane region" description="Helical" evidence="2">
    <location>
        <begin position="201"/>
        <end position="223"/>
    </location>
</feature>
<reference evidence="3 4" key="2">
    <citation type="submission" date="2019-01" db="EMBL/GenBank/DDBJ databases">
        <title>The decoding of complex shrimp genome reveals the adaptation for benthos swimmer, frequently molting mechanism and breeding impact on genome.</title>
        <authorList>
            <person name="Sun Y."/>
            <person name="Gao Y."/>
            <person name="Yu Y."/>
        </authorList>
    </citation>
    <scope>NUCLEOTIDE SEQUENCE [LARGE SCALE GENOMIC DNA]</scope>
    <source>
        <tissue evidence="3">Muscle</tissue>
    </source>
</reference>
<feature type="transmembrane region" description="Helical" evidence="2">
    <location>
        <begin position="46"/>
        <end position="69"/>
    </location>
</feature>
<feature type="transmembrane region" description="Helical" evidence="2">
    <location>
        <begin position="235"/>
        <end position="256"/>
    </location>
</feature>
<feature type="transmembrane region" description="Helical" evidence="2">
    <location>
        <begin position="734"/>
        <end position="754"/>
    </location>
</feature>
<feature type="transmembrane region" description="Helical" evidence="2">
    <location>
        <begin position="330"/>
        <end position="356"/>
    </location>
</feature>
<keyword evidence="4" id="KW-1185">Reference proteome</keyword>
<dbReference type="EMBL" id="QCYY01001168">
    <property type="protein sequence ID" value="ROT79986.1"/>
    <property type="molecule type" value="Genomic_DNA"/>
</dbReference>
<feature type="transmembrane region" description="Helical" evidence="2">
    <location>
        <begin position="662"/>
        <end position="683"/>
    </location>
</feature>
<keyword evidence="2" id="KW-0812">Transmembrane</keyword>
<dbReference type="Proteomes" id="UP000283509">
    <property type="component" value="Unassembled WGS sequence"/>
</dbReference>
<feature type="transmembrane region" description="Helical" evidence="2">
    <location>
        <begin position="453"/>
        <end position="470"/>
    </location>
</feature>
<evidence type="ECO:0000313" key="3">
    <source>
        <dbReference type="EMBL" id="ROT79986.1"/>
    </source>
</evidence>
<feature type="transmembrane region" description="Helical" evidence="2">
    <location>
        <begin position="822"/>
        <end position="841"/>
    </location>
</feature>